<dbReference type="GO" id="GO:0003677">
    <property type="term" value="F:DNA binding"/>
    <property type="evidence" value="ECO:0007669"/>
    <property type="project" value="UniProtKB-KW"/>
</dbReference>
<reference evidence="6" key="2">
    <citation type="submission" date="2021-09" db="EMBL/GenBank/DDBJ databases">
        <authorList>
            <person name="Gilroy R."/>
        </authorList>
    </citation>
    <scope>NUCLEOTIDE SEQUENCE</scope>
    <source>
        <strain evidence="6">ChiGjej2B2-19336</strain>
    </source>
</reference>
<dbReference type="PANTHER" id="PTHR30136">
    <property type="entry name" value="HELIX-TURN-HELIX TRANSCRIPTIONAL REGULATOR, ICLR FAMILY"/>
    <property type="match status" value="1"/>
</dbReference>
<feature type="domain" description="IclR-ED" evidence="5">
    <location>
        <begin position="62"/>
        <end position="240"/>
    </location>
</feature>
<dbReference type="InterPro" id="IPR036390">
    <property type="entry name" value="WH_DNA-bd_sf"/>
</dbReference>
<dbReference type="InterPro" id="IPR014757">
    <property type="entry name" value="Tscrpt_reg_IclR_C"/>
</dbReference>
<reference evidence="6" key="1">
    <citation type="journal article" date="2021" name="PeerJ">
        <title>Extensive microbial diversity within the chicken gut microbiome revealed by metagenomics and culture.</title>
        <authorList>
            <person name="Gilroy R."/>
            <person name="Ravi A."/>
            <person name="Getino M."/>
            <person name="Pursley I."/>
            <person name="Horton D.L."/>
            <person name="Alikhan N.F."/>
            <person name="Baker D."/>
            <person name="Gharbi K."/>
            <person name="Hall N."/>
            <person name="Watson M."/>
            <person name="Adriaenssens E.M."/>
            <person name="Foster-Nyarko E."/>
            <person name="Jarju S."/>
            <person name="Secka A."/>
            <person name="Antonio M."/>
            <person name="Oren A."/>
            <person name="Chaudhuri R.R."/>
            <person name="La Ragione R."/>
            <person name="Hildebrand F."/>
            <person name="Pallen M.J."/>
        </authorList>
    </citation>
    <scope>NUCLEOTIDE SEQUENCE</scope>
    <source>
        <strain evidence="6">ChiGjej2B2-19336</strain>
    </source>
</reference>
<dbReference type="Gene3D" id="3.30.450.40">
    <property type="match status" value="1"/>
</dbReference>
<evidence type="ECO:0000256" key="2">
    <source>
        <dbReference type="ARBA" id="ARBA00023125"/>
    </source>
</evidence>
<evidence type="ECO:0000313" key="6">
    <source>
        <dbReference type="EMBL" id="HJD97928.1"/>
    </source>
</evidence>
<dbReference type="PANTHER" id="PTHR30136:SF35">
    <property type="entry name" value="HTH-TYPE TRANSCRIPTIONAL REGULATOR RV1719"/>
    <property type="match status" value="1"/>
</dbReference>
<dbReference type="InterPro" id="IPR005471">
    <property type="entry name" value="Tscrpt_reg_IclR_N"/>
</dbReference>
<dbReference type="Pfam" id="PF01614">
    <property type="entry name" value="IclR_C"/>
    <property type="match status" value="1"/>
</dbReference>
<evidence type="ECO:0000259" key="5">
    <source>
        <dbReference type="PROSITE" id="PS51078"/>
    </source>
</evidence>
<proteinExistence type="predicted"/>
<keyword evidence="3" id="KW-0804">Transcription</keyword>
<sequence>MRSVERVISILSLFAEEKNGLGAQDIAVVTGIPQSTCFRMLRCLVEGGILEKSGTRYGVGSKILRMAQGGQMYERLRRISLPYLRKLSHETGQSVGMSVVDRDNFRICIELVHNAAQELRYHTPLRTPLPLHKGATGKMLWACLPEVRQLQVYRDNALDMEESWEQISHLLGEIRHAGYFSSANERIQGACSVAAPVLNADGDLTAVITISAVRQQFTEKEIRLYIRLLRSTCAEIAAVY</sequence>
<dbReference type="PROSITE" id="PS51077">
    <property type="entry name" value="HTH_ICLR"/>
    <property type="match status" value="1"/>
</dbReference>
<dbReference type="SUPFAM" id="SSF46785">
    <property type="entry name" value="Winged helix' DNA-binding domain"/>
    <property type="match status" value="1"/>
</dbReference>
<dbReference type="Proteomes" id="UP000698963">
    <property type="component" value="Unassembled WGS sequence"/>
</dbReference>
<dbReference type="SUPFAM" id="SSF55781">
    <property type="entry name" value="GAF domain-like"/>
    <property type="match status" value="1"/>
</dbReference>
<keyword evidence="2" id="KW-0238">DNA-binding</keyword>
<dbReference type="GO" id="GO:0003700">
    <property type="term" value="F:DNA-binding transcription factor activity"/>
    <property type="evidence" value="ECO:0007669"/>
    <property type="project" value="TreeGrafter"/>
</dbReference>
<evidence type="ECO:0000256" key="1">
    <source>
        <dbReference type="ARBA" id="ARBA00023015"/>
    </source>
</evidence>
<evidence type="ECO:0000259" key="4">
    <source>
        <dbReference type="PROSITE" id="PS51077"/>
    </source>
</evidence>
<keyword evidence="1" id="KW-0805">Transcription regulation</keyword>
<protein>
    <submittedName>
        <fullName evidence="6">IclR family transcriptional regulator</fullName>
    </submittedName>
</protein>
<dbReference type="InterPro" id="IPR050707">
    <property type="entry name" value="HTH_MetabolicPath_Reg"/>
</dbReference>
<organism evidence="6 7">
    <name type="scientific">Mailhella massiliensis</name>
    <dbReference type="NCBI Taxonomy" id="1903261"/>
    <lineage>
        <taxon>Bacteria</taxon>
        <taxon>Pseudomonadati</taxon>
        <taxon>Thermodesulfobacteriota</taxon>
        <taxon>Desulfovibrionia</taxon>
        <taxon>Desulfovibrionales</taxon>
        <taxon>Desulfovibrionaceae</taxon>
        <taxon>Mailhella</taxon>
    </lineage>
</organism>
<dbReference type="Pfam" id="PF09339">
    <property type="entry name" value="HTH_IclR"/>
    <property type="match status" value="1"/>
</dbReference>
<dbReference type="RefSeq" id="WP_304123097.1">
    <property type="nucleotide sequence ID" value="NZ_DYZA01000200.1"/>
</dbReference>
<evidence type="ECO:0000313" key="7">
    <source>
        <dbReference type="Proteomes" id="UP000698963"/>
    </source>
</evidence>
<dbReference type="EMBL" id="DYZA01000200">
    <property type="protein sequence ID" value="HJD97928.1"/>
    <property type="molecule type" value="Genomic_DNA"/>
</dbReference>
<gene>
    <name evidence="6" type="ORF">K8W16_09830</name>
</gene>
<name>A0A921AXG7_9BACT</name>
<comment type="caution">
    <text evidence="6">The sequence shown here is derived from an EMBL/GenBank/DDBJ whole genome shotgun (WGS) entry which is preliminary data.</text>
</comment>
<evidence type="ECO:0000256" key="3">
    <source>
        <dbReference type="ARBA" id="ARBA00023163"/>
    </source>
</evidence>
<dbReference type="GO" id="GO:0045892">
    <property type="term" value="P:negative regulation of DNA-templated transcription"/>
    <property type="evidence" value="ECO:0007669"/>
    <property type="project" value="TreeGrafter"/>
</dbReference>
<dbReference type="InterPro" id="IPR036388">
    <property type="entry name" value="WH-like_DNA-bd_sf"/>
</dbReference>
<dbReference type="AlphaFoldDB" id="A0A921AXG7"/>
<accession>A0A921AXG7</accession>
<dbReference type="PROSITE" id="PS51078">
    <property type="entry name" value="ICLR_ED"/>
    <property type="match status" value="1"/>
</dbReference>
<feature type="domain" description="HTH iclR-type" evidence="4">
    <location>
        <begin position="1"/>
        <end position="61"/>
    </location>
</feature>
<dbReference type="InterPro" id="IPR029016">
    <property type="entry name" value="GAF-like_dom_sf"/>
</dbReference>
<dbReference type="SMART" id="SM00346">
    <property type="entry name" value="HTH_ICLR"/>
    <property type="match status" value="1"/>
</dbReference>
<dbReference type="Gene3D" id="1.10.10.10">
    <property type="entry name" value="Winged helix-like DNA-binding domain superfamily/Winged helix DNA-binding domain"/>
    <property type="match status" value="1"/>
</dbReference>